<dbReference type="RefSeq" id="WP_317123052.1">
    <property type="nucleotide sequence ID" value="NZ_JAWJBA010000005.1"/>
</dbReference>
<evidence type="ECO:0008006" key="3">
    <source>
        <dbReference type="Google" id="ProtNLM"/>
    </source>
</evidence>
<keyword evidence="2" id="KW-1185">Reference proteome</keyword>
<sequence length="104" mass="12644">MDKVIDVFLEYKIDQNYVTQYEEYMPTVKRMLETFGAYDIKWFEAANDQPYLYVEMFKVNKHEHYEAIKSLRQAEKNHFSKEFALFVDGGTRKIHCWAFKQKKI</sequence>
<organism evidence="1 2">
    <name type="scientific">Alkalihalophilus lindianensis</name>
    <dbReference type="NCBI Taxonomy" id="1630542"/>
    <lineage>
        <taxon>Bacteria</taxon>
        <taxon>Bacillati</taxon>
        <taxon>Bacillota</taxon>
        <taxon>Bacilli</taxon>
        <taxon>Bacillales</taxon>
        <taxon>Bacillaceae</taxon>
        <taxon>Alkalihalophilus</taxon>
    </lineage>
</organism>
<accession>A0ABU3XDB9</accession>
<evidence type="ECO:0000313" key="1">
    <source>
        <dbReference type="EMBL" id="MDV2685879.1"/>
    </source>
</evidence>
<dbReference type="EMBL" id="JAWJBA010000005">
    <property type="protein sequence ID" value="MDV2685879.1"/>
    <property type="molecule type" value="Genomic_DNA"/>
</dbReference>
<dbReference type="Proteomes" id="UP001287282">
    <property type="component" value="Unassembled WGS sequence"/>
</dbReference>
<protein>
    <recommendedName>
        <fullName evidence="3">NIPSNAP protein</fullName>
    </recommendedName>
</protein>
<name>A0ABU3XDB9_9BACI</name>
<reference evidence="1 2" key="1">
    <citation type="submission" date="2023-10" db="EMBL/GenBank/DDBJ databases">
        <title>Screening of Alkalihalobacillus lindianensis BZ-TG-R113 and Its Alleviation of Salt Stress on Rapeseed Growth.</title>
        <authorList>
            <person name="Zhao B."/>
            <person name="Guo T."/>
        </authorList>
    </citation>
    <scope>NUCLEOTIDE SEQUENCE [LARGE SCALE GENOMIC DNA]</scope>
    <source>
        <strain evidence="1 2">BZ-TG-R113</strain>
    </source>
</reference>
<gene>
    <name evidence="1" type="ORF">RYX56_16045</name>
</gene>
<proteinExistence type="predicted"/>
<evidence type="ECO:0000313" key="2">
    <source>
        <dbReference type="Proteomes" id="UP001287282"/>
    </source>
</evidence>
<comment type="caution">
    <text evidence="1">The sequence shown here is derived from an EMBL/GenBank/DDBJ whole genome shotgun (WGS) entry which is preliminary data.</text>
</comment>